<reference evidence="1" key="1">
    <citation type="submission" date="2022-03" db="EMBL/GenBank/DDBJ databases">
        <title>De novo assembled genomes of Belliella spp. (Cyclobacteriaceae) strains.</title>
        <authorList>
            <person name="Szabo A."/>
            <person name="Korponai K."/>
            <person name="Felfoldi T."/>
        </authorList>
    </citation>
    <scope>NUCLEOTIDE SEQUENCE</scope>
    <source>
        <strain evidence="1">DSM 111904</strain>
    </source>
</reference>
<name>A0ABS9V425_9BACT</name>
<organism evidence="1 2">
    <name type="scientific">Belliella filtrata</name>
    <dbReference type="NCBI Taxonomy" id="2923435"/>
    <lineage>
        <taxon>Bacteria</taxon>
        <taxon>Pseudomonadati</taxon>
        <taxon>Bacteroidota</taxon>
        <taxon>Cytophagia</taxon>
        <taxon>Cytophagales</taxon>
        <taxon>Cyclobacteriaceae</taxon>
        <taxon>Belliella</taxon>
    </lineage>
</organism>
<keyword evidence="2" id="KW-1185">Reference proteome</keyword>
<dbReference type="Proteomes" id="UP001165489">
    <property type="component" value="Unassembled WGS sequence"/>
</dbReference>
<evidence type="ECO:0000313" key="2">
    <source>
        <dbReference type="Proteomes" id="UP001165489"/>
    </source>
</evidence>
<dbReference type="InterPro" id="IPR006448">
    <property type="entry name" value="Phage_term_ssu_P27"/>
</dbReference>
<sequence length="151" mass="17086">MIPQEIKKQQGTYRAHRDKNKDVEFDKVESISPPTFIKGESKKAFDILVGELGLNGYGLLTTLDAPAITLLADAYGEYIKVSKTIEKEGLVIEDYNNRNAIVQKPHPLLSYKRQLFKDITLMLKEFGCTPASRSKVEFKPASQVDDNDFNF</sequence>
<evidence type="ECO:0000313" key="1">
    <source>
        <dbReference type="EMBL" id="MCH7411166.1"/>
    </source>
</evidence>
<proteinExistence type="predicted"/>
<dbReference type="EMBL" id="JAKZGP010000061">
    <property type="protein sequence ID" value="MCH7411166.1"/>
    <property type="molecule type" value="Genomic_DNA"/>
</dbReference>
<dbReference type="NCBIfam" id="TIGR01558">
    <property type="entry name" value="sm_term_P27"/>
    <property type="match status" value="1"/>
</dbReference>
<protein>
    <submittedName>
        <fullName evidence="1">Phage terminase small subunit P27 family</fullName>
    </submittedName>
</protein>
<gene>
    <name evidence="1" type="ORF">MM239_17340</name>
</gene>
<comment type="caution">
    <text evidence="1">The sequence shown here is derived from an EMBL/GenBank/DDBJ whole genome shotgun (WGS) entry which is preliminary data.</text>
</comment>
<dbReference type="RefSeq" id="WP_241349519.1">
    <property type="nucleotide sequence ID" value="NZ_JAKZGP010000061.1"/>
</dbReference>
<accession>A0ABS9V425</accession>
<dbReference type="Pfam" id="PF05119">
    <property type="entry name" value="Terminase_4"/>
    <property type="match status" value="1"/>
</dbReference>